<comment type="caution">
    <text evidence="3">The sequence shown here is derived from an EMBL/GenBank/DDBJ whole genome shotgun (WGS) entry which is preliminary data.</text>
</comment>
<keyword evidence="4" id="KW-1185">Reference proteome</keyword>
<evidence type="ECO:0000313" key="4">
    <source>
        <dbReference type="Proteomes" id="UP000701853"/>
    </source>
</evidence>
<sequence length="199" mass="22443">MFADLSHFSYAAIQAAFTFLVYPALILAYMGQAAYSSSYELPHQQTQEMSMHVLIKINKLADLEGDYPFIKAAAPCPYSLACRFARSNWKVKKLVDKEEDEVSLDVNAEEACETDDLRPLKKANYSCRYIPVGILDVIPQRLNWRPPSYYGRDDLETLMASDSTADWICISKMLLGKVPDGLTFALKHKSNAYDHAENG</sequence>
<name>A0A8J5YEN5_9ROSI</name>
<dbReference type="Proteomes" id="UP000701853">
    <property type="component" value="Chromosome 7"/>
</dbReference>
<keyword evidence="1" id="KW-0812">Transmembrane</keyword>
<dbReference type="GO" id="GO:0003723">
    <property type="term" value="F:RNA binding"/>
    <property type="evidence" value="ECO:0007669"/>
    <property type="project" value="TreeGrafter"/>
</dbReference>
<dbReference type="AlphaFoldDB" id="A0A8J5YEN5"/>
<feature type="domain" description="K+ potassium transporter integral membrane" evidence="2">
    <location>
        <begin position="1"/>
        <end position="37"/>
    </location>
</feature>
<dbReference type="PANTHER" id="PTHR45846">
    <property type="entry name" value="TRNA-DIHYDROURIDINE(47) SYNTHASE [NAD(P)(+)]-LIKE"/>
    <property type="match status" value="1"/>
</dbReference>
<dbReference type="GO" id="GO:0017150">
    <property type="term" value="F:tRNA dihydrouridine synthase activity"/>
    <property type="evidence" value="ECO:0007669"/>
    <property type="project" value="TreeGrafter"/>
</dbReference>
<dbReference type="EMBL" id="JAHUZN010000007">
    <property type="protein sequence ID" value="KAG8487848.1"/>
    <property type="molecule type" value="Genomic_DNA"/>
</dbReference>
<dbReference type="InterPro" id="IPR053951">
    <property type="entry name" value="K_trans_N"/>
</dbReference>
<keyword evidence="1" id="KW-1133">Transmembrane helix</keyword>
<keyword evidence="1" id="KW-0472">Membrane</keyword>
<evidence type="ECO:0000259" key="2">
    <source>
        <dbReference type="Pfam" id="PF02705"/>
    </source>
</evidence>
<feature type="transmembrane region" description="Helical" evidence="1">
    <location>
        <begin position="12"/>
        <end position="30"/>
    </location>
</feature>
<protein>
    <recommendedName>
        <fullName evidence="2">K+ potassium transporter integral membrane domain-containing protein</fullName>
    </recommendedName>
</protein>
<dbReference type="Pfam" id="PF02705">
    <property type="entry name" value="K_trans"/>
    <property type="match status" value="1"/>
</dbReference>
<dbReference type="OrthoDB" id="259935at2759"/>
<proteinExistence type="predicted"/>
<evidence type="ECO:0000313" key="3">
    <source>
        <dbReference type="EMBL" id="KAG8487848.1"/>
    </source>
</evidence>
<accession>A0A8J5YEN5</accession>
<organism evidence="3 4">
    <name type="scientific">Gossypium anomalum</name>
    <dbReference type="NCBI Taxonomy" id="47600"/>
    <lineage>
        <taxon>Eukaryota</taxon>
        <taxon>Viridiplantae</taxon>
        <taxon>Streptophyta</taxon>
        <taxon>Embryophyta</taxon>
        <taxon>Tracheophyta</taxon>
        <taxon>Spermatophyta</taxon>
        <taxon>Magnoliopsida</taxon>
        <taxon>eudicotyledons</taxon>
        <taxon>Gunneridae</taxon>
        <taxon>Pentapetalae</taxon>
        <taxon>rosids</taxon>
        <taxon>malvids</taxon>
        <taxon>Malvales</taxon>
        <taxon>Malvaceae</taxon>
        <taxon>Malvoideae</taxon>
        <taxon>Gossypium</taxon>
    </lineage>
</organism>
<reference evidence="3 4" key="1">
    <citation type="journal article" date="2021" name="bioRxiv">
        <title>The Gossypium anomalum genome as a resource for cotton improvement and evolutionary analysis of hybrid incompatibility.</title>
        <authorList>
            <person name="Grover C.E."/>
            <person name="Yuan D."/>
            <person name="Arick M.A."/>
            <person name="Miller E.R."/>
            <person name="Hu G."/>
            <person name="Peterson D.G."/>
            <person name="Wendel J.F."/>
            <person name="Udall J.A."/>
        </authorList>
    </citation>
    <scope>NUCLEOTIDE SEQUENCE [LARGE SCALE GENOMIC DNA]</scope>
    <source>
        <strain evidence="3">JFW-Udall</strain>
        <tissue evidence="3">Leaf</tissue>
    </source>
</reference>
<dbReference type="PANTHER" id="PTHR45846:SF1">
    <property type="entry name" value="TRNA-DIHYDROURIDINE(47) SYNTHASE [NAD(P)(+)]-LIKE"/>
    <property type="match status" value="1"/>
</dbReference>
<gene>
    <name evidence="3" type="ORF">CXB51_018802</name>
</gene>
<evidence type="ECO:0000256" key="1">
    <source>
        <dbReference type="SAM" id="Phobius"/>
    </source>
</evidence>